<evidence type="ECO:0000256" key="10">
    <source>
        <dbReference type="ARBA" id="ARBA00023167"/>
    </source>
</evidence>
<organism evidence="14 15">
    <name type="scientific">Endozoicomonas lisbonensis</name>
    <dbReference type="NCBI Taxonomy" id="3120522"/>
    <lineage>
        <taxon>Bacteria</taxon>
        <taxon>Pseudomonadati</taxon>
        <taxon>Pseudomonadota</taxon>
        <taxon>Gammaproteobacteria</taxon>
        <taxon>Oceanospirillales</taxon>
        <taxon>Endozoicomonadaceae</taxon>
        <taxon>Endozoicomonas</taxon>
    </lineage>
</organism>
<dbReference type="CDD" id="cd04881">
    <property type="entry name" value="ACT_HSDH-Hom"/>
    <property type="match status" value="1"/>
</dbReference>
<feature type="domain" description="ACT" evidence="13">
    <location>
        <begin position="352"/>
        <end position="428"/>
    </location>
</feature>
<accession>A0ABV2SBZ8</accession>
<dbReference type="NCBIfam" id="NF004976">
    <property type="entry name" value="PRK06349.1"/>
    <property type="match status" value="1"/>
</dbReference>
<sequence length="433" mass="46349">MKPVKVGICGLGTVGSGTFNVLTRNSESITARTGRPIIIEQVGTRRGNPTCDTSRTSVTTDIFDVARNPDIDIVVELIGGYDVAKDLILTAISNGKHVVTANKALIAEHGNEIFHAARENNVIVAYEAAVAGGIPVIKTLREGLSANDVNWLAGIINGTGNFILTEMGDKNRPFEEVLKEAQELGYAEADPTFDVEGIDACHKLTIMASIAFGMPLQFNKAFTEGISQVTPGDIQYAEELGYRIKHLGISRKTTKGVELRVHPALIPADRPMANINGVLNSVVINADAIGETMLVGPGAGAEPTASSVVADIIDIARNLETPQSMPFPLGYSSDAMQPVEVLSVDEIECAYYLRIHVNDHPGVITALSSVLGENNINISAMTQKAGREHDMHADVVILTETVRESVMKQALTKIEALQDVQSPVAHIRVEALS</sequence>
<dbReference type="PANTHER" id="PTHR43331">
    <property type="entry name" value="HOMOSERINE DEHYDROGENASE"/>
    <property type="match status" value="1"/>
</dbReference>
<dbReference type="PROSITE" id="PS01042">
    <property type="entry name" value="HOMOSER_DHGENASE"/>
    <property type="match status" value="1"/>
</dbReference>
<comment type="similarity">
    <text evidence="3 12">Belongs to the homoserine dehydrogenase family.</text>
</comment>
<dbReference type="InterPro" id="IPR005106">
    <property type="entry name" value="Asp/hSer_DH_NAD-bd"/>
</dbReference>
<dbReference type="SUPFAM" id="SSF55347">
    <property type="entry name" value="Glyceraldehyde-3-phosphate dehydrogenase-like, C-terminal domain"/>
    <property type="match status" value="1"/>
</dbReference>
<dbReference type="Proteomes" id="UP001549366">
    <property type="component" value="Unassembled WGS sequence"/>
</dbReference>
<comment type="pathway">
    <text evidence="1">Amino-acid biosynthesis; L-threonine biosynthesis; L-threonine from L-aspartate: step 3/5.</text>
</comment>
<dbReference type="EC" id="1.1.1.3" evidence="4"/>
<dbReference type="InterPro" id="IPR036291">
    <property type="entry name" value="NAD(P)-bd_dom_sf"/>
</dbReference>
<dbReference type="RefSeq" id="WP_354009727.1">
    <property type="nucleotide sequence ID" value="NZ_JBEWTA010000001.1"/>
</dbReference>
<evidence type="ECO:0000256" key="4">
    <source>
        <dbReference type="ARBA" id="ARBA00013213"/>
    </source>
</evidence>
<dbReference type="Gene3D" id="3.30.70.260">
    <property type="match status" value="1"/>
</dbReference>
<evidence type="ECO:0000256" key="2">
    <source>
        <dbReference type="ARBA" id="ARBA00005062"/>
    </source>
</evidence>
<keyword evidence="15" id="KW-1185">Reference proteome</keyword>
<dbReference type="Gene3D" id="3.40.50.720">
    <property type="entry name" value="NAD(P)-binding Rossmann-like Domain"/>
    <property type="match status" value="1"/>
</dbReference>
<evidence type="ECO:0000256" key="8">
    <source>
        <dbReference type="ARBA" id="ARBA00022857"/>
    </source>
</evidence>
<evidence type="ECO:0000256" key="1">
    <source>
        <dbReference type="ARBA" id="ARBA00005056"/>
    </source>
</evidence>
<keyword evidence="9 14" id="KW-0560">Oxidoreductase</keyword>
<dbReference type="InterPro" id="IPR002912">
    <property type="entry name" value="ACT_dom"/>
</dbReference>
<reference evidence="14 15" key="1">
    <citation type="submission" date="2024-06" db="EMBL/GenBank/DDBJ databases">
        <title>Genomic Encyclopedia of Type Strains, Phase V (KMG-V): Genome sequencing to study the core and pangenomes of soil and plant-associated prokaryotes.</title>
        <authorList>
            <person name="Whitman W."/>
        </authorList>
    </citation>
    <scope>NUCLEOTIDE SEQUENCE [LARGE SCALE GENOMIC DNA]</scope>
    <source>
        <strain evidence="14 15">NE40</strain>
    </source>
</reference>
<evidence type="ECO:0000313" key="15">
    <source>
        <dbReference type="Proteomes" id="UP001549366"/>
    </source>
</evidence>
<dbReference type="Pfam" id="PF01842">
    <property type="entry name" value="ACT"/>
    <property type="match status" value="1"/>
</dbReference>
<dbReference type="Pfam" id="PF00742">
    <property type="entry name" value="Homoserine_dh"/>
    <property type="match status" value="1"/>
</dbReference>
<dbReference type="SUPFAM" id="SSF51735">
    <property type="entry name" value="NAD(P)-binding Rossmann-fold domains"/>
    <property type="match status" value="1"/>
</dbReference>
<dbReference type="Pfam" id="PF03447">
    <property type="entry name" value="NAD_binding_3"/>
    <property type="match status" value="1"/>
</dbReference>
<evidence type="ECO:0000256" key="6">
    <source>
        <dbReference type="ARBA" id="ARBA00022605"/>
    </source>
</evidence>
<evidence type="ECO:0000256" key="12">
    <source>
        <dbReference type="RuleBase" id="RU004171"/>
    </source>
</evidence>
<dbReference type="SUPFAM" id="SSF55021">
    <property type="entry name" value="ACT-like"/>
    <property type="match status" value="1"/>
</dbReference>
<evidence type="ECO:0000256" key="11">
    <source>
        <dbReference type="ARBA" id="ARBA00049031"/>
    </source>
</evidence>
<dbReference type="InterPro" id="IPR045865">
    <property type="entry name" value="ACT-like_dom_sf"/>
</dbReference>
<dbReference type="InterPro" id="IPR019811">
    <property type="entry name" value="HDH_CS"/>
</dbReference>
<dbReference type="InterPro" id="IPR016204">
    <property type="entry name" value="HDH"/>
</dbReference>
<keyword evidence="7" id="KW-0791">Threonine biosynthesis</keyword>
<name>A0ABV2SBZ8_9GAMM</name>
<dbReference type="PIRSF" id="PIRSF000098">
    <property type="entry name" value="Homoser_dehydrog"/>
    <property type="match status" value="1"/>
</dbReference>
<comment type="catalytic activity">
    <reaction evidence="11">
        <text>L-homoserine + NAD(+) = L-aspartate 4-semialdehyde + NADH + H(+)</text>
        <dbReference type="Rhea" id="RHEA:15757"/>
        <dbReference type="ChEBI" id="CHEBI:15378"/>
        <dbReference type="ChEBI" id="CHEBI:57476"/>
        <dbReference type="ChEBI" id="CHEBI:57540"/>
        <dbReference type="ChEBI" id="CHEBI:57945"/>
        <dbReference type="ChEBI" id="CHEBI:537519"/>
        <dbReference type="EC" id="1.1.1.3"/>
    </reaction>
    <physiologicalReaction direction="right-to-left" evidence="11">
        <dbReference type="Rhea" id="RHEA:15759"/>
    </physiologicalReaction>
</comment>
<keyword evidence="8" id="KW-0521">NADP</keyword>
<keyword evidence="10" id="KW-0486">Methionine biosynthesis</keyword>
<evidence type="ECO:0000313" key="14">
    <source>
        <dbReference type="EMBL" id="MET4755289.1"/>
    </source>
</evidence>
<evidence type="ECO:0000256" key="9">
    <source>
        <dbReference type="ARBA" id="ARBA00023002"/>
    </source>
</evidence>
<protein>
    <recommendedName>
        <fullName evidence="5">Homoserine dehydrogenase</fullName>
        <ecNumber evidence="4">1.1.1.3</ecNumber>
    </recommendedName>
</protein>
<dbReference type="Gene3D" id="3.30.360.10">
    <property type="entry name" value="Dihydrodipicolinate Reductase, domain 2"/>
    <property type="match status" value="1"/>
</dbReference>
<keyword evidence="6" id="KW-0028">Amino-acid biosynthesis</keyword>
<dbReference type="GO" id="GO:0004412">
    <property type="term" value="F:homoserine dehydrogenase activity"/>
    <property type="evidence" value="ECO:0007669"/>
    <property type="project" value="UniProtKB-EC"/>
</dbReference>
<evidence type="ECO:0000256" key="7">
    <source>
        <dbReference type="ARBA" id="ARBA00022697"/>
    </source>
</evidence>
<evidence type="ECO:0000259" key="13">
    <source>
        <dbReference type="PROSITE" id="PS51671"/>
    </source>
</evidence>
<dbReference type="InterPro" id="IPR001342">
    <property type="entry name" value="HDH_cat"/>
</dbReference>
<dbReference type="EMBL" id="JBEWTB010000002">
    <property type="protein sequence ID" value="MET4755289.1"/>
    <property type="molecule type" value="Genomic_DNA"/>
</dbReference>
<evidence type="ECO:0000256" key="3">
    <source>
        <dbReference type="ARBA" id="ARBA00006753"/>
    </source>
</evidence>
<dbReference type="PROSITE" id="PS51671">
    <property type="entry name" value="ACT"/>
    <property type="match status" value="1"/>
</dbReference>
<comment type="caution">
    <text evidence="14">The sequence shown here is derived from an EMBL/GenBank/DDBJ whole genome shotgun (WGS) entry which is preliminary data.</text>
</comment>
<proteinExistence type="inferred from homology"/>
<gene>
    <name evidence="14" type="ORF">V5J35_000481</name>
</gene>
<evidence type="ECO:0000256" key="5">
    <source>
        <dbReference type="ARBA" id="ARBA00013376"/>
    </source>
</evidence>
<dbReference type="PANTHER" id="PTHR43331:SF1">
    <property type="entry name" value="HOMOSERINE DEHYDROGENASE"/>
    <property type="match status" value="1"/>
</dbReference>
<comment type="pathway">
    <text evidence="2">Amino-acid biosynthesis; L-methionine biosynthesis via de novo pathway; L-homoserine from L-aspartate: step 3/3.</text>
</comment>